<proteinExistence type="predicted"/>
<protein>
    <submittedName>
        <fullName evidence="1">Uncharacterized protein</fullName>
    </submittedName>
</protein>
<sequence length="163" mass="18421">MPRFEERTPLPPAGPATDIETLSCFLELCSITAIKPAFPIDEQELAATVDATRESTRASLYLFSAQYLLCINDAIAGIPTEVERFRGYRDPQKLIIAKYIERKPVYEFQEENSLQSIKFKQLQRIGLKSFTENFNQAIIKRGFSLAPIESTCKKGQYSFSSPA</sequence>
<organism evidence="1 2">
    <name type="scientific">Lactobacillus equicursoris</name>
    <dbReference type="NCBI Taxonomy" id="420645"/>
    <lineage>
        <taxon>Bacteria</taxon>
        <taxon>Bacillati</taxon>
        <taxon>Bacillota</taxon>
        <taxon>Bacilli</taxon>
        <taxon>Lactobacillales</taxon>
        <taxon>Lactobacillaceae</taxon>
        <taxon>Lactobacillus</taxon>
    </lineage>
</organism>
<dbReference type="AlphaFoldDB" id="A0A844FPL2"/>
<gene>
    <name evidence="1" type="ORF">FYJ61_08945</name>
</gene>
<comment type="caution">
    <text evidence="1">The sequence shown here is derived from an EMBL/GenBank/DDBJ whole genome shotgun (WGS) entry which is preliminary data.</text>
</comment>
<evidence type="ECO:0000313" key="1">
    <source>
        <dbReference type="EMBL" id="MST80561.1"/>
    </source>
</evidence>
<name>A0A844FPL2_9LACO</name>
<accession>A0A844FPL2</accession>
<dbReference type="RefSeq" id="WP_008461076.1">
    <property type="nucleotide sequence ID" value="NZ_VUMW01000035.1"/>
</dbReference>
<dbReference type="Proteomes" id="UP000452141">
    <property type="component" value="Unassembled WGS sequence"/>
</dbReference>
<dbReference type="EMBL" id="VUMW01000035">
    <property type="protein sequence ID" value="MST80561.1"/>
    <property type="molecule type" value="Genomic_DNA"/>
</dbReference>
<evidence type="ECO:0000313" key="2">
    <source>
        <dbReference type="Proteomes" id="UP000452141"/>
    </source>
</evidence>
<reference evidence="1 2" key="1">
    <citation type="submission" date="2019-08" db="EMBL/GenBank/DDBJ databases">
        <title>In-depth cultivation of the pig gut microbiome towards novel bacterial diversity and tailored functional studies.</title>
        <authorList>
            <person name="Wylensek D."/>
            <person name="Hitch T.C.A."/>
            <person name="Clavel T."/>
        </authorList>
    </citation>
    <scope>NUCLEOTIDE SEQUENCE [LARGE SCALE GENOMIC DNA]</scope>
    <source>
        <strain evidence="1 2">WCA-470BD-2E</strain>
    </source>
</reference>